<dbReference type="HOGENOM" id="CLU_1354612_0_0_1"/>
<evidence type="ECO:0000313" key="2">
    <source>
        <dbReference type="EMBL" id="EMR64622.1"/>
    </source>
</evidence>
<dbReference type="Proteomes" id="UP000012174">
    <property type="component" value="Unassembled WGS sequence"/>
</dbReference>
<feature type="transmembrane region" description="Helical" evidence="1">
    <location>
        <begin position="181"/>
        <end position="201"/>
    </location>
</feature>
<dbReference type="KEGG" id="ela:UCREL1_8417"/>
<dbReference type="OrthoDB" id="440553at2759"/>
<organism evidence="2 3">
    <name type="scientific">Eutypa lata (strain UCR-EL1)</name>
    <name type="common">Grapevine dieback disease fungus</name>
    <name type="synonym">Eutypa armeniacae</name>
    <dbReference type="NCBI Taxonomy" id="1287681"/>
    <lineage>
        <taxon>Eukaryota</taxon>
        <taxon>Fungi</taxon>
        <taxon>Dikarya</taxon>
        <taxon>Ascomycota</taxon>
        <taxon>Pezizomycotina</taxon>
        <taxon>Sordariomycetes</taxon>
        <taxon>Xylariomycetidae</taxon>
        <taxon>Xylariales</taxon>
        <taxon>Diatrypaceae</taxon>
        <taxon>Eutypa</taxon>
    </lineage>
</organism>
<reference evidence="3" key="1">
    <citation type="journal article" date="2013" name="Genome Announc.">
        <title>Draft genome sequence of the grapevine dieback fungus Eutypa lata UCR-EL1.</title>
        <authorList>
            <person name="Blanco-Ulate B."/>
            <person name="Rolshausen P.E."/>
            <person name="Cantu D."/>
        </authorList>
    </citation>
    <scope>NUCLEOTIDE SEQUENCE [LARGE SCALE GENOMIC DNA]</scope>
    <source>
        <strain evidence="3">UCR-EL1</strain>
    </source>
</reference>
<evidence type="ECO:0000256" key="1">
    <source>
        <dbReference type="SAM" id="Phobius"/>
    </source>
</evidence>
<protein>
    <submittedName>
        <fullName evidence="2">Putative efflux pump antibiotic resistance protein</fullName>
    </submittedName>
</protein>
<accession>M7SKF2</accession>
<sequence>MGKERFPLEISHRGSVDALLYEISCILDLTLSAAIYPSSKFLTYSYVPARSLCIYIFLPMAKTSNVSTSLVAISADLSGFDKSNQLITTYLSAFTGFLIIWVKIGPYVGLKTALLGSLILFTFSAGCGTSQSINKLLQLKRSVVAAAAGFPWEADAISAFLLLGTVVFLEEGGTASYAWGSGFIIASFVVSGNLLMGLLLWQ</sequence>
<keyword evidence="1" id="KW-1133">Transmembrane helix</keyword>
<feature type="transmembrane region" description="Helical" evidence="1">
    <location>
        <begin position="142"/>
        <end position="169"/>
    </location>
</feature>
<feature type="transmembrane region" description="Helical" evidence="1">
    <location>
        <begin position="110"/>
        <end position="130"/>
    </location>
</feature>
<proteinExistence type="predicted"/>
<evidence type="ECO:0000313" key="3">
    <source>
        <dbReference type="Proteomes" id="UP000012174"/>
    </source>
</evidence>
<feature type="transmembrane region" description="Helical" evidence="1">
    <location>
        <begin position="86"/>
        <end position="104"/>
    </location>
</feature>
<dbReference type="EMBL" id="KB707037">
    <property type="protein sequence ID" value="EMR64622.1"/>
    <property type="molecule type" value="Genomic_DNA"/>
</dbReference>
<gene>
    <name evidence="2" type="ORF">UCREL1_8417</name>
</gene>
<keyword evidence="1" id="KW-0472">Membrane</keyword>
<dbReference type="AlphaFoldDB" id="M7SKF2"/>
<name>M7SKF2_EUTLA</name>
<keyword evidence="1" id="KW-0812">Transmembrane</keyword>
<keyword evidence="3" id="KW-1185">Reference proteome</keyword>